<comment type="caution">
    <text evidence="1">The sequence shown here is derived from an EMBL/GenBank/DDBJ whole genome shotgun (WGS) entry which is preliminary data.</text>
</comment>
<name>A0A645GNU4_9ZZZZ</name>
<gene>
    <name evidence="1" type="ORF">SDC9_172772</name>
</gene>
<evidence type="ECO:0000313" key="1">
    <source>
        <dbReference type="EMBL" id="MPN25363.1"/>
    </source>
</evidence>
<reference evidence="1" key="1">
    <citation type="submission" date="2019-08" db="EMBL/GenBank/DDBJ databases">
        <authorList>
            <person name="Kucharzyk K."/>
            <person name="Murdoch R.W."/>
            <person name="Higgins S."/>
            <person name="Loffler F."/>
        </authorList>
    </citation>
    <scope>NUCLEOTIDE SEQUENCE</scope>
</reference>
<organism evidence="1">
    <name type="scientific">bioreactor metagenome</name>
    <dbReference type="NCBI Taxonomy" id="1076179"/>
    <lineage>
        <taxon>unclassified sequences</taxon>
        <taxon>metagenomes</taxon>
        <taxon>ecological metagenomes</taxon>
    </lineage>
</organism>
<sequence>MRQCFLHRTHYDALGIVFRQVGRDHDIGTVGKRPFGQRLIGLPSHNDAVSGGELLKVFQIFRKMTKQFSVTPDTVMLVESNDDGNLWSGLTGHMLTSPFICGCGS</sequence>
<proteinExistence type="predicted"/>
<dbReference type="EMBL" id="VSSQ01074516">
    <property type="protein sequence ID" value="MPN25363.1"/>
    <property type="molecule type" value="Genomic_DNA"/>
</dbReference>
<protein>
    <submittedName>
        <fullName evidence="1">Uncharacterized protein</fullName>
    </submittedName>
</protein>
<dbReference type="AlphaFoldDB" id="A0A645GNU4"/>
<accession>A0A645GNU4</accession>